<dbReference type="RefSeq" id="WP_169347710.1">
    <property type="nucleotide sequence ID" value="NZ_JABBJJ010000137.1"/>
</dbReference>
<keyword evidence="3" id="KW-1185">Reference proteome</keyword>
<evidence type="ECO:0000313" key="3">
    <source>
        <dbReference type="Proteomes" id="UP000518300"/>
    </source>
</evidence>
<dbReference type="Gene3D" id="1.25.40.10">
    <property type="entry name" value="Tetratricopeptide repeat domain"/>
    <property type="match status" value="1"/>
</dbReference>
<dbReference type="Proteomes" id="UP000518300">
    <property type="component" value="Unassembled WGS sequence"/>
</dbReference>
<feature type="region of interest" description="Disordered" evidence="1">
    <location>
        <begin position="101"/>
        <end position="130"/>
    </location>
</feature>
<name>A0A848LL90_9BACT</name>
<evidence type="ECO:0000313" key="2">
    <source>
        <dbReference type="EMBL" id="NMO18442.1"/>
    </source>
</evidence>
<dbReference type="InterPro" id="IPR011990">
    <property type="entry name" value="TPR-like_helical_dom_sf"/>
</dbReference>
<dbReference type="SUPFAM" id="SSF48452">
    <property type="entry name" value="TPR-like"/>
    <property type="match status" value="1"/>
</dbReference>
<evidence type="ECO:0000256" key="1">
    <source>
        <dbReference type="SAM" id="MobiDB-lite"/>
    </source>
</evidence>
<reference evidence="2 3" key="1">
    <citation type="submission" date="2020-04" db="EMBL/GenBank/DDBJ databases">
        <title>Draft genome of Pyxidicoccus fallax type strain.</title>
        <authorList>
            <person name="Whitworth D.E."/>
        </authorList>
    </citation>
    <scope>NUCLEOTIDE SEQUENCE [LARGE SCALE GENOMIC DNA]</scope>
    <source>
        <strain evidence="2 3">DSM 14698</strain>
    </source>
</reference>
<proteinExistence type="predicted"/>
<protein>
    <submittedName>
        <fullName evidence="2">Tetratricopeptide repeat protein</fullName>
    </submittedName>
</protein>
<accession>A0A848LL90</accession>
<gene>
    <name evidence="2" type="ORF">HG543_26790</name>
</gene>
<dbReference type="EMBL" id="JABBJJ010000137">
    <property type="protein sequence ID" value="NMO18442.1"/>
    <property type="molecule type" value="Genomic_DNA"/>
</dbReference>
<feature type="region of interest" description="Disordered" evidence="1">
    <location>
        <begin position="152"/>
        <end position="175"/>
    </location>
</feature>
<sequence>MSPLREEGEESLDDLLKPLDGGAGPARRIARQKSAALVMAAMEAAREAPARPLTRRRRPPTWLMAAGAVLFASAAAASIWKLASTGEVQTPPVAVSVPSPAMNDEAPAEDVPSTAAPVVPPADEPVREERAGPVPDVRVVEPEAAPVVRATPRADASPVIRKPRPEEPARAPAAETEDLLREANEFRAAGRWKEAEALYLHVIRGQPSSLAAYVARVASGSLRLEHLGDARGALRQFEGALRLQPQGVLDQEARHGIAEAWRALGETDAEMRALEDFLSAHPDSPLAATAQARLRELYNR</sequence>
<dbReference type="AlphaFoldDB" id="A0A848LL90"/>
<comment type="caution">
    <text evidence="2">The sequence shown here is derived from an EMBL/GenBank/DDBJ whole genome shotgun (WGS) entry which is preliminary data.</text>
</comment>
<feature type="region of interest" description="Disordered" evidence="1">
    <location>
        <begin position="1"/>
        <end position="28"/>
    </location>
</feature>
<organism evidence="2 3">
    <name type="scientific">Pyxidicoccus fallax</name>
    <dbReference type="NCBI Taxonomy" id="394095"/>
    <lineage>
        <taxon>Bacteria</taxon>
        <taxon>Pseudomonadati</taxon>
        <taxon>Myxococcota</taxon>
        <taxon>Myxococcia</taxon>
        <taxon>Myxococcales</taxon>
        <taxon>Cystobacterineae</taxon>
        <taxon>Myxococcaceae</taxon>
        <taxon>Pyxidicoccus</taxon>
    </lineage>
</organism>